<accession>A0A1V0A197</accession>
<name>A0A1V0A197_9ACTN</name>
<reference evidence="4" key="1">
    <citation type="journal article" date="2017" name="Med. Chem. Commun.">
        <title>Nonomuraea sp. ATCC 55076 harbours the largest actinomycete chromosome to date and the kistamicin biosynthetic gene cluster.</title>
        <authorList>
            <person name="Nazari B."/>
            <person name="Forneris C.C."/>
            <person name="Gibson M.I."/>
            <person name="Moon K."/>
            <person name="Schramma K.R."/>
            <person name="Seyedsayamdost M.R."/>
        </authorList>
    </citation>
    <scope>NUCLEOTIDE SEQUENCE [LARGE SCALE GENOMIC DNA]</scope>
    <source>
        <strain evidence="4">ATCC 55076</strain>
    </source>
</reference>
<protein>
    <submittedName>
        <fullName evidence="3">Uncharacterized protein</fullName>
    </submittedName>
</protein>
<keyword evidence="2" id="KW-0812">Transmembrane</keyword>
<dbReference type="STRING" id="1909395.BKM31_23105"/>
<evidence type="ECO:0000256" key="1">
    <source>
        <dbReference type="SAM" id="MobiDB-lite"/>
    </source>
</evidence>
<dbReference type="KEGG" id="noa:BKM31_23105"/>
<feature type="region of interest" description="Disordered" evidence="1">
    <location>
        <begin position="1"/>
        <end position="72"/>
    </location>
</feature>
<evidence type="ECO:0000256" key="2">
    <source>
        <dbReference type="SAM" id="Phobius"/>
    </source>
</evidence>
<evidence type="ECO:0000313" key="3">
    <source>
        <dbReference type="EMBL" id="AQZ63963.1"/>
    </source>
</evidence>
<keyword evidence="2" id="KW-0472">Membrane</keyword>
<dbReference type="Proteomes" id="UP000190797">
    <property type="component" value="Chromosome"/>
</dbReference>
<dbReference type="AlphaFoldDB" id="A0A1V0A197"/>
<keyword evidence="4" id="KW-1185">Reference proteome</keyword>
<evidence type="ECO:0000313" key="4">
    <source>
        <dbReference type="Proteomes" id="UP000190797"/>
    </source>
</evidence>
<gene>
    <name evidence="3" type="ORF">BKM31_23105</name>
</gene>
<feature type="compositionally biased region" description="Basic and acidic residues" evidence="1">
    <location>
        <begin position="43"/>
        <end position="56"/>
    </location>
</feature>
<sequence length="162" mass="17215">MPEDASGSSPRGERPERQPSEEDPPPADGTREETPSGDEDDDITLKPGDDEERAVIETKTGTPSARGDPGEAYSQGALIALTAIAGTAALVGAVYRMLGKVDPRNPLMVSAGHAAMKAAPLTAREKDRPPVPLPRVTFTRACRSGTGWQGRWHRPSGRRPPV</sequence>
<feature type="transmembrane region" description="Helical" evidence="2">
    <location>
        <begin position="77"/>
        <end position="98"/>
    </location>
</feature>
<organism evidence="3 4">
    <name type="scientific">[Actinomadura] parvosata subsp. kistnae</name>
    <dbReference type="NCBI Taxonomy" id="1909395"/>
    <lineage>
        <taxon>Bacteria</taxon>
        <taxon>Bacillati</taxon>
        <taxon>Actinomycetota</taxon>
        <taxon>Actinomycetes</taxon>
        <taxon>Streptosporangiales</taxon>
        <taxon>Streptosporangiaceae</taxon>
        <taxon>Nonomuraea</taxon>
    </lineage>
</organism>
<feature type="compositionally biased region" description="Basic and acidic residues" evidence="1">
    <location>
        <begin position="11"/>
        <end position="20"/>
    </location>
</feature>
<dbReference type="EMBL" id="CP017717">
    <property type="protein sequence ID" value="AQZ63963.1"/>
    <property type="molecule type" value="Genomic_DNA"/>
</dbReference>
<keyword evidence="2" id="KW-1133">Transmembrane helix</keyword>
<proteinExistence type="predicted"/>